<organism evidence="1">
    <name type="scientific">Myoviridae sp. ct9Uc11</name>
    <dbReference type="NCBI Taxonomy" id="2825042"/>
    <lineage>
        <taxon>Viruses</taxon>
        <taxon>Duplodnaviria</taxon>
        <taxon>Heunggongvirae</taxon>
        <taxon>Uroviricota</taxon>
        <taxon>Caudoviricetes</taxon>
    </lineage>
</organism>
<dbReference type="InterPro" id="IPR013324">
    <property type="entry name" value="RNA_pol_sigma_r3/r4-like"/>
</dbReference>
<dbReference type="SUPFAM" id="SSF88659">
    <property type="entry name" value="Sigma3 and sigma4 domains of RNA polymerase sigma factors"/>
    <property type="match status" value="1"/>
</dbReference>
<accession>A0A8S5U994</accession>
<dbReference type="InterPro" id="IPR036388">
    <property type="entry name" value="WH-like_DNA-bd_sf"/>
</dbReference>
<evidence type="ECO:0000313" key="1">
    <source>
        <dbReference type="EMBL" id="DAF91029.1"/>
    </source>
</evidence>
<protein>
    <submittedName>
        <fullName evidence="1">Uncharacterized protein</fullName>
    </submittedName>
</protein>
<name>A0A8S5U994_9CAUD</name>
<sequence length="213" mass="24719">MRLERWRRFQQTPSYITHFPSILYAVYLHLSTRLHRRLCAPSVTPLLYPLSYPLSSNRRARKEGNTMTDKEFEERRLELGRYRSTFNRLQRVAEDLRRWREISHSVPRPTGESRGRPAGNGGGVASVIGTIDALEQQAAALAAQAAAQRENLLRCIALLPSERQRDLLERIYLNGQTQERVADDWRVSRRTIRRELLASVICLDEASDFFARR</sequence>
<reference evidence="1" key="1">
    <citation type="journal article" date="2021" name="Proc. Natl. Acad. Sci. U.S.A.">
        <title>A Catalog of Tens of Thousands of Viruses from Human Metagenomes Reveals Hidden Associations with Chronic Diseases.</title>
        <authorList>
            <person name="Tisza M.J."/>
            <person name="Buck C.B."/>
        </authorList>
    </citation>
    <scope>NUCLEOTIDE SEQUENCE</scope>
    <source>
        <strain evidence="1">Ct9Uc11</strain>
    </source>
</reference>
<dbReference type="Gene3D" id="1.10.10.10">
    <property type="entry name" value="Winged helix-like DNA-binding domain superfamily/Winged helix DNA-binding domain"/>
    <property type="match status" value="1"/>
</dbReference>
<proteinExistence type="predicted"/>
<dbReference type="EMBL" id="BK016043">
    <property type="protein sequence ID" value="DAF91029.1"/>
    <property type="molecule type" value="Genomic_DNA"/>
</dbReference>